<dbReference type="InterPro" id="IPR027980">
    <property type="entry name" value="RACo_C"/>
</dbReference>
<dbReference type="InterPro" id="IPR042259">
    <property type="entry name" value="Raco-like_middle_sf"/>
</dbReference>
<gene>
    <name evidence="2" type="ORF">CA13_04810</name>
</gene>
<accession>A0A5C5YVM9</accession>
<dbReference type="Proteomes" id="UP000315010">
    <property type="component" value="Unassembled WGS sequence"/>
</dbReference>
<dbReference type="AlphaFoldDB" id="A0A5C5YVM9"/>
<dbReference type="InterPro" id="IPR036010">
    <property type="entry name" value="2Fe-2S_ferredoxin-like_sf"/>
</dbReference>
<dbReference type="Pfam" id="PF00111">
    <property type="entry name" value="Fer2"/>
    <property type="match status" value="1"/>
</dbReference>
<dbReference type="CDD" id="cd00207">
    <property type="entry name" value="fer2"/>
    <property type="match status" value="1"/>
</dbReference>
<dbReference type="PANTHER" id="PTHR42895:SF1">
    <property type="entry name" value="IRON-SULFUR CLUSTER PROTEIN"/>
    <property type="match status" value="1"/>
</dbReference>
<name>A0A5C5YVM9_9BACT</name>
<dbReference type="InterPro" id="IPR012675">
    <property type="entry name" value="Beta-grasp_dom_sf"/>
</dbReference>
<dbReference type="InterPro" id="IPR041414">
    <property type="entry name" value="Raco-like_middle"/>
</dbReference>
<dbReference type="GO" id="GO:0051536">
    <property type="term" value="F:iron-sulfur cluster binding"/>
    <property type="evidence" value="ECO:0007669"/>
    <property type="project" value="InterPro"/>
</dbReference>
<dbReference type="InterPro" id="IPR001041">
    <property type="entry name" value="2Fe-2S_ferredoxin-type"/>
</dbReference>
<feature type="domain" description="2Fe-2S ferredoxin-type" evidence="1">
    <location>
        <begin position="4"/>
        <end position="93"/>
    </location>
</feature>
<sequence length="515" mass="55082">MRDVKITLKPSDRTLSVPLGSCLEDSLYDCGFEFPCGGGGTCGKCRVRVLGGCLDANPLEVDLLGQSAVDEGWRLACQSIVTDDVTLQMAQWDASVLLDESAIEVTPRDGLAIAIDLGTTTIAAQLVDLQTGNVLAVQSDVNPQAVHGADIMSRVRYGVNDNGDNELQQLVRRRLGEMVEELVQQTNLSNAVFAEVAIVGNTVMHHLFCGIDLTPLASCPFKPSRLGAETFTAAQLGWNVPGSPKIHFLPCLGGFIGSDVLAGVIATRMDQSTRLQVLIDLGTNGEIVVSDGKRMLCAATAAGPAFEGARIQMGMRAAQGAIDRVDIADHDTADPKTASEFQCHVIGGGKPKGICGSGLIDAVACALQIGRVEPSGKLNHDGNQRMHLHDLISLHQCDIRELQLAKGAIAAGVQMLLGQLDRKVEDVDDVFLCGAFGNYLDIPNATRLGLLTFDPQKVIAMGNTALLGAKTVLLSSKDIDSRILDVCNRIEHFGLSEDREFMDVYVSHMPFPIQR</sequence>
<organism evidence="2 3">
    <name type="scientific">Novipirellula herctigrandis</name>
    <dbReference type="NCBI Taxonomy" id="2527986"/>
    <lineage>
        <taxon>Bacteria</taxon>
        <taxon>Pseudomonadati</taxon>
        <taxon>Planctomycetota</taxon>
        <taxon>Planctomycetia</taxon>
        <taxon>Pirellulales</taxon>
        <taxon>Pirellulaceae</taxon>
        <taxon>Novipirellula</taxon>
    </lineage>
</organism>
<dbReference type="EMBL" id="SJPJ01000001">
    <property type="protein sequence ID" value="TWT79084.1"/>
    <property type="molecule type" value="Genomic_DNA"/>
</dbReference>
<dbReference type="Pfam" id="PF17651">
    <property type="entry name" value="Raco_middle"/>
    <property type="match status" value="1"/>
</dbReference>
<dbReference type="SUPFAM" id="SSF54292">
    <property type="entry name" value="2Fe-2S ferredoxin-like"/>
    <property type="match status" value="1"/>
</dbReference>
<dbReference type="RefSeq" id="WP_146394338.1">
    <property type="nucleotide sequence ID" value="NZ_SJPJ01000001.1"/>
</dbReference>
<dbReference type="SUPFAM" id="SSF53067">
    <property type="entry name" value="Actin-like ATPase domain"/>
    <property type="match status" value="1"/>
</dbReference>
<dbReference type="Gene3D" id="3.30.420.480">
    <property type="entry name" value="Domain of unknown function (DUF4445)"/>
    <property type="match status" value="1"/>
</dbReference>
<keyword evidence="3" id="KW-1185">Reference proteome</keyword>
<dbReference type="PANTHER" id="PTHR42895">
    <property type="entry name" value="IRON-SULFUR CLUSTER-BINDING PROTEIN-RELATED"/>
    <property type="match status" value="1"/>
</dbReference>
<dbReference type="Gene3D" id="3.10.20.30">
    <property type="match status" value="1"/>
</dbReference>
<reference evidence="2 3" key="1">
    <citation type="submission" date="2019-02" db="EMBL/GenBank/DDBJ databases">
        <title>Deep-cultivation of Planctomycetes and their phenomic and genomic characterization uncovers novel biology.</title>
        <authorList>
            <person name="Wiegand S."/>
            <person name="Jogler M."/>
            <person name="Boedeker C."/>
            <person name="Pinto D."/>
            <person name="Vollmers J."/>
            <person name="Rivas-Marin E."/>
            <person name="Kohn T."/>
            <person name="Peeters S.H."/>
            <person name="Heuer A."/>
            <person name="Rast P."/>
            <person name="Oberbeckmann S."/>
            <person name="Bunk B."/>
            <person name="Jeske O."/>
            <person name="Meyerdierks A."/>
            <person name="Storesund J.E."/>
            <person name="Kallscheuer N."/>
            <person name="Luecker S."/>
            <person name="Lage O.M."/>
            <person name="Pohl T."/>
            <person name="Merkel B.J."/>
            <person name="Hornburger P."/>
            <person name="Mueller R.-W."/>
            <person name="Bruemmer F."/>
            <person name="Labrenz M."/>
            <person name="Spormann A.M."/>
            <person name="Op Den Camp H."/>
            <person name="Overmann J."/>
            <person name="Amann R."/>
            <person name="Jetten M.S.M."/>
            <person name="Mascher T."/>
            <person name="Medema M.H."/>
            <person name="Devos D.P."/>
            <person name="Kaster A.-K."/>
            <person name="Ovreas L."/>
            <person name="Rohde M."/>
            <person name="Galperin M.Y."/>
            <person name="Jogler C."/>
        </authorList>
    </citation>
    <scope>NUCLEOTIDE SEQUENCE [LARGE SCALE GENOMIC DNA]</scope>
    <source>
        <strain evidence="2 3">CA13</strain>
    </source>
</reference>
<dbReference type="Pfam" id="PF14574">
    <property type="entry name" value="RACo_C_ter"/>
    <property type="match status" value="1"/>
</dbReference>
<evidence type="ECO:0000313" key="2">
    <source>
        <dbReference type="EMBL" id="TWT79084.1"/>
    </source>
</evidence>
<dbReference type="PROSITE" id="PS51085">
    <property type="entry name" value="2FE2S_FER_2"/>
    <property type="match status" value="1"/>
</dbReference>
<evidence type="ECO:0000313" key="3">
    <source>
        <dbReference type="Proteomes" id="UP000315010"/>
    </source>
</evidence>
<protein>
    <submittedName>
        <fullName evidence="2">Na(+)-translocating NADH-quinone reductase subunit F</fullName>
    </submittedName>
</protein>
<proteinExistence type="predicted"/>
<dbReference type="InterPro" id="IPR052911">
    <property type="entry name" value="Corrinoid_activation_enz"/>
</dbReference>
<comment type="caution">
    <text evidence="2">The sequence shown here is derived from an EMBL/GenBank/DDBJ whole genome shotgun (WGS) entry which is preliminary data.</text>
</comment>
<dbReference type="InterPro" id="IPR043129">
    <property type="entry name" value="ATPase_NBD"/>
</dbReference>
<dbReference type="OrthoDB" id="9810588at2"/>
<evidence type="ECO:0000259" key="1">
    <source>
        <dbReference type="PROSITE" id="PS51085"/>
    </source>
</evidence>